<name>B0NLK8_BACSE</name>
<dbReference type="Proteomes" id="UP000004713">
    <property type="component" value="Unassembled WGS sequence"/>
</dbReference>
<proteinExistence type="predicted"/>
<dbReference type="RefSeq" id="WP_005652757.1">
    <property type="nucleotide sequence ID" value="NZ_CP102262.1"/>
</dbReference>
<gene>
    <name evidence="1" type="ORF">BACSTE_00337</name>
</gene>
<sequence>MEHFKRLAFCMLYLFTFIWQLSAQVKKIPQWGAVRDSVARYCQRNLISDVAGDNINKKPLLLQWFFHVGMRRLVTCFSSFSSILFLFV</sequence>
<reference evidence="1 2" key="2">
    <citation type="submission" date="2007-11" db="EMBL/GenBank/DDBJ databases">
        <authorList>
            <person name="Fulton L."/>
            <person name="Clifton S."/>
            <person name="Fulton B."/>
            <person name="Xu J."/>
            <person name="Minx P."/>
            <person name="Pepin K.H."/>
            <person name="Johnson M."/>
            <person name="Thiruvilangam P."/>
            <person name="Bhonagiri V."/>
            <person name="Nash W.E."/>
            <person name="Mardis E.R."/>
            <person name="Wilson R.K."/>
        </authorList>
    </citation>
    <scope>NUCLEOTIDE SEQUENCE [LARGE SCALE GENOMIC DNA]</scope>
    <source>
        <strain evidence="1 2">ATCC 43183</strain>
    </source>
</reference>
<accession>B0NLK8</accession>
<comment type="caution">
    <text evidence="1">The sequence shown here is derived from an EMBL/GenBank/DDBJ whole genome shotgun (WGS) entry which is preliminary data.</text>
</comment>
<dbReference type="EMBL" id="ABFZ02000014">
    <property type="protein sequence ID" value="EDS16662.1"/>
    <property type="molecule type" value="Genomic_DNA"/>
</dbReference>
<dbReference type="HOGENOM" id="CLU_2551320_0_0_10"/>
<evidence type="ECO:0000313" key="2">
    <source>
        <dbReference type="Proteomes" id="UP000004713"/>
    </source>
</evidence>
<organism evidence="1 2">
    <name type="scientific">Bacteroides stercoris ATCC 43183</name>
    <dbReference type="NCBI Taxonomy" id="449673"/>
    <lineage>
        <taxon>Bacteria</taxon>
        <taxon>Pseudomonadati</taxon>
        <taxon>Bacteroidota</taxon>
        <taxon>Bacteroidia</taxon>
        <taxon>Bacteroidales</taxon>
        <taxon>Bacteroidaceae</taxon>
        <taxon>Bacteroides</taxon>
    </lineage>
</organism>
<dbReference type="AlphaFoldDB" id="B0NLK8"/>
<evidence type="ECO:0000313" key="1">
    <source>
        <dbReference type="EMBL" id="EDS16662.1"/>
    </source>
</evidence>
<protein>
    <submittedName>
        <fullName evidence="1">Uncharacterized protein</fullName>
    </submittedName>
</protein>
<dbReference type="GeneID" id="31796161"/>
<reference evidence="1 2" key="1">
    <citation type="submission" date="2007-11" db="EMBL/GenBank/DDBJ databases">
        <title>Draft genome sequence of Bacteroides stercoris(ATCC 43183).</title>
        <authorList>
            <person name="Sudarsanam P."/>
            <person name="Ley R."/>
            <person name="Guruge J."/>
            <person name="Turnbaugh P.J."/>
            <person name="Mahowald M."/>
            <person name="Liep D."/>
            <person name="Gordon J."/>
        </authorList>
    </citation>
    <scope>NUCLEOTIDE SEQUENCE [LARGE SCALE GENOMIC DNA]</scope>
    <source>
        <strain evidence="1 2">ATCC 43183</strain>
    </source>
</reference>